<feature type="compositionally biased region" description="Polar residues" evidence="3">
    <location>
        <begin position="310"/>
        <end position="343"/>
    </location>
</feature>
<dbReference type="OMA" id="ECSHQEF"/>
<reference evidence="6 7" key="2">
    <citation type="journal article" date="2008" name="Nature">
        <title>The Phaeodactylum genome reveals the evolutionary history of diatom genomes.</title>
        <authorList>
            <person name="Bowler C."/>
            <person name="Allen A.E."/>
            <person name="Badger J.H."/>
            <person name="Grimwood J."/>
            <person name="Jabbari K."/>
            <person name="Kuo A."/>
            <person name="Maheswari U."/>
            <person name="Martens C."/>
            <person name="Maumus F."/>
            <person name="Otillar R.P."/>
            <person name="Rayko E."/>
            <person name="Salamov A."/>
            <person name="Vandepoele K."/>
            <person name="Beszteri B."/>
            <person name="Gruber A."/>
            <person name="Heijde M."/>
            <person name="Katinka M."/>
            <person name="Mock T."/>
            <person name="Valentin K."/>
            <person name="Verret F."/>
            <person name="Berges J.A."/>
            <person name="Brownlee C."/>
            <person name="Cadoret J.P."/>
            <person name="Chiovitti A."/>
            <person name="Choi C.J."/>
            <person name="Coesel S."/>
            <person name="De Martino A."/>
            <person name="Detter J.C."/>
            <person name="Durkin C."/>
            <person name="Falciatore A."/>
            <person name="Fournet J."/>
            <person name="Haruta M."/>
            <person name="Huysman M.J."/>
            <person name="Jenkins B.D."/>
            <person name="Jiroutova K."/>
            <person name="Jorgensen R.E."/>
            <person name="Joubert Y."/>
            <person name="Kaplan A."/>
            <person name="Kroger N."/>
            <person name="Kroth P.G."/>
            <person name="La Roche J."/>
            <person name="Lindquist E."/>
            <person name="Lommer M."/>
            <person name="Martin-Jezequel V."/>
            <person name="Lopez P.J."/>
            <person name="Lucas S."/>
            <person name="Mangogna M."/>
            <person name="McGinnis K."/>
            <person name="Medlin L.K."/>
            <person name="Montsant A."/>
            <person name="Oudot-Le Secq M.P."/>
            <person name="Napoli C."/>
            <person name="Obornik M."/>
            <person name="Parker M.S."/>
            <person name="Petit J.L."/>
            <person name="Porcel B.M."/>
            <person name="Poulsen N."/>
            <person name="Robison M."/>
            <person name="Rychlewski L."/>
            <person name="Rynearson T.A."/>
            <person name="Schmutz J."/>
            <person name="Shapiro H."/>
            <person name="Siaut M."/>
            <person name="Stanley M."/>
            <person name="Sussman M.R."/>
            <person name="Taylor A.R."/>
            <person name="Vardi A."/>
            <person name="von Dassow P."/>
            <person name="Vyverman W."/>
            <person name="Willis A."/>
            <person name="Wyrwicz L.S."/>
            <person name="Rokhsar D.S."/>
            <person name="Weissenbach J."/>
            <person name="Armbrust E.V."/>
            <person name="Green B.R."/>
            <person name="Van de Peer Y."/>
            <person name="Grigoriev I.V."/>
        </authorList>
    </citation>
    <scope>NUCLEOTIDE SEQUENCE [LARGE SCALE GENOMIC DNA]</scope>
    <source>
        <strain evidence="6 7">CCMP1335</strain>
    </source>
</reference>
<dbReference type="Gene3D" id="3.40.630.30">
    <property type="match status" value="1"/>
</dbReference>
<evidence type="ECO:0000256" key="3">
    <source>
        <dbReference type="SAM" id="MobiDB-lite"/>
    </source>
</evidence>
<keyword evidence="2" id="KW-0012">Acyltransferase</keyword>
<dbReference type="PROSITE" id="PS51186">
    <property type="entry name" value="GNAT"/>
    <property type="match status" value="1"/>
</dbReference>
<dbReference type="CDD" id="cd04301">
    <property type="entry name" value="NAT_SF"/>
    <property type="match status" value="1"/>
</dbReference>
<dbReference type="Pfam" id="PF00583">
    <property type="entry name" value="Acetyltransf_1"/>
    <property type="match status" value="1"/>
</dbReference>
<dbReference type="InterPro" id="IPR016181">
    <property type="entry name" value="Acyl_CoA_acyltransferase"/>
</dbReference>
<evidence type="ECO:0000313" key="6">
    <source>
        <dbReference type="EMBL" id="EED91814.1"/>
    </source>
</evidence>
<dbReference type="PANTHER" id="PTHR42919:SF8">
    <property type="entry name" value="N-ALPHA-ACETYLTRANSFERASE 50"/>
    <property type="match status" value="1"/>
</dbReference>
<protein>
    <recommendedName>
        <fullName evidence="5">N-acetyltransferase domain-containing protein</fullName>
    </recommendedName>
</protein>
<dbReference type="eggNOG" id="ENOG502SFXA">
    <property type="taxonomic scope" value="Eukaryota"/>
</dbReference>
<dbReference type="GeneID" id="7448464"/>
<dbReference type="InParanoid" id="B8C1S3"/>
<feature type="compositionally biased region" description="Polar residues" evidence="3">
    <location>
        <begin position="264"/>
        <end position="273"/>
    </location>
</feature>
<dbReference type="GO" id="GO:0007064">
    <property type="term" value="P:mitotic sister chromatid cohesion"/>
    <property type="evidence" value="ECO:0000318"/>
    <property type="project" value="GO_Central"/>
</dbReference>
<sequence length="637" mass="68500">MFLGVFVLLSASSLSVDAFSSPFANSPSALPTTSITSSSTQVTYRLQDGRPFYHQTIRTNRLSPLHLHAVAEKIAEASIATSVSSSFDNATSSDILEKPLSKTTTSQPRPTLTVVAGGGAGITSVSTGVNVDQDFWGGKSFVEKKDSATDQSIPSLVVTPGRGARITSVSSGVVVDEDGVFGGEIRCSDDDTNTDDDQHQDQHEQDTAEYKDESNDSADESVDSFNDTDVLAKANLLRRAGLVGGANKSSRSKGRSSLAKSHVNKNNRQNTSGRAVRTILSTVRTAAGAAAVKKSASTSGDGTTSDENKPSTSSKWQSAIQSTVSDMVQRQSVKHSSNTQPKQVVTPPPGTTTMGVLGEPIQASFPPLLPSPGTLLVNGSSNNERFTARFTPRISIRASVPHSADDTHIANLRLSVFSRFDEEQQHLFRSRSLEVLNIRRRRGAVVLVAEWPDNGTSDGVYRNEMSSRIENGSSYGEGRYNSNTITTTKQQTNSASTQTCIIGSAECSHQEFRGTMLGSSRPKGTLLYVTEVAVNPDVRRCGAGAMLMKGVDQVAALRNAESIYLHVDVTNRAACAMYEKAGYEYLDSTEPIYAQFTASLNLHDGAKHGRRHYLLCKHRKKATWLDDDAFLSSLGLL</sequence>
<feature type="signal peptide" evidence="4">
    <location>
        <begin position="1"/>
        <end position="18"/>
    </location>
</feature>
<gene>
    <name evidence="6" type="ORF">THAPSDRAFT_22548</name>
</gene>
<proteinExistence type="predicted"/>
<dbReference type="GO" id="GO:0008080">
    <property type="term" value="F:N-acetyltransferase activity"/>
    <property type="evidence" value="ECO:0000318"/>
    <property type="project" value="GO_Central"/>
</dbReference>
<evidence type="ECO:0000256" key="1">
    <source>
        <dbReference type="ARBA" id="ARBA00022679"/>
    </source>
</evidence>
<feature type="region of interest" description="Disordered" evidence="3">
    <location>
        <begin position="289"/>
        <end position="349"/>
    </location>
</feature>
<feature type="compositionally biased region" description="Basic and acidic residues" evidence="3">
    <location>
        <begin position="196"/>
        <end position="214"/>
    </location>
</feature>
<organism evidence="6 7">
    <name type="scientific">Thalassiosira pseudonana</name>
    <name type="common">Marine diatom</name>
    <name type="synonym">Cyclotella nana</name>
    <dbReference type="NCBI Taxonomy" id="35128"/>
    <lineage>
        <taxon>Eukaryota</taxon>
        <taxon>Sar</taxon>
        <taxon>Stramenopiles</taxon>
        <taxon>Ochrophyta</taxon>
        <taxon>Bacillariophyta</taxon>
        <taxon>Coscinodiscophyceae</taxon>
        <taxon>Thalassiosirophycidae</taxon>
        <taxon>Thalassiosirales</taxon>
        <taxon>Thalassiosiraceae</taxon>
        <taxon>Thalassiosira</taxon>
    </lineage>
</organism>
<feature type="compositionally biased region" description="Low complexity" evidence="3">
    <location>
        <begin position="289"/>
        <end position="305"/>
    </location>
</feature>
<dbReference type="AlphaFoldDB" id="B8C1S3"/>
<dbReference type="EMBL" id="CM000642">
    <property type="protein sequence ID" value="EED91814.1"/>
    <property type="molecule type" value="Genomic_DNA"/>
</dbReference>
<feature type="region of interest" description="Disordered" evidence="3">
    <location>
        <begin position="182"/>
        <end position="223"/>
    </location>
</feature>
<dbReference type="InterPro" id="IPR000182">
    <property type="entry name" value="GNAT_dom"/>
</dbReference>
<evidence type="ECO:0000259" key="5">
    <source>
        <dbReference type="PROSITE" id="PS51186"/>
    </source>
</evidence>
<dbReference type="RefSeq" id="XP_002290062.1">
    <property type="nucleotide sequence ID" value="XM_002290026.1"/>
</dbReference>
<dbReference type="PANTHER" id="PTHR42919">
    <property type="entry name" value="N-ALPHA-ACETYLTRANSFERASE"/>
    <property type="match status" value="1"/>
</dbReference>
<evidence type="ECO:0000256" key="4">
    <source>
        <dbReference type="SAM" id="SignalP"/>
    </source>
</evidence>
<dbReference type="InterPro" id="IPR051556">
    <property type="entry name" value="N-term/lysine_N-AcTrnsfr"/>
</dbReference>
<evidence type="ECO:0000313" key="7">
    <source>
        <dbReference type="Proteomes" id="UP000001449"/>
    </source>
</evidence>
<dbReference type="GO" id="GO:0031415">
    <property type="term" value="C:NatA complex"/>
    <property type="evidence" value="ECO:0000318"/>
    <property type="project" value="GO_Central"/>
</dbReference>
<dbReference type="SUPFAM" id="SSF55729">
    <property type="entry name" value="Acyl-CoA N-acyltransferases (Nat)"/>
    <property type="match status" value="1"/>
</dbReference>
<name>B8C1S3_THAPS</name>
<dbReference type="PaxDb" id="35128-Thaps22548"/>
<dbReference type="KEGG" id="tps:THAPSDRAFT_22548"/>
<feature type="domain" description="N-acetyltransferase" evidence="5">
    <location>
        <begin position="436"/>
        <end position="603"/>
    </location>
</feature>
<accession>B8C1S3</accession>
<dbReference type="Proteomes" id="UP000001449">
    <property type="component" value="Chromosome 5"/>
</dbReference>
<keyword evidence="7" id="KW-1185">Reference proteome</keyword>
<feature type="region of interest" description="Disordered" evidence="3">
    <location>
        <begin position="244"/>
        <end position="277"/>
    </location>
</feature>
<keyword evidence="4" id="KW-0732">Signal</keyword>
<evidence type="ECO:0000256" key="2">
    <source>
        <dbReference type="ARBA" id="ARBA00023315"/>
    </source>
</evidence>
<dbReference type="HOGENOM" id="CLU_429941_0_0_1"/>
<feature type="chain" id="PRO_5002866200" description="N-acetyltransferase domain-containing protein" evidence="4">
    <location>
        <begin position="19"/>
        <end position="637"/>
    </location>
</feature>
<keyword evidence="1" id="KW-0808">Transferase</keyword>
<reference evidence="6 7" key="1">
    <citation type="journal article" date="2004" name="Science">
        <title>The genome of the diatom Thalassiosira pseudonana: ecology, evolution, and metabolism.</title>
        <authorList>
            <person name="Armbrust E.V."/>
            <person name="Berges J.A."/>
            <person name="Bowler C."/>
            <person name="Green B.R."/>
            <person name="Martinez D."/>
            <person name="Putnam N.H."/>
            <person name="Zhou S."/>
            <person name="Allen A.E."/>
            <person name="Apt K.E."/>
            <person name="Bechner M."/>
            <person name="Brzezinski M.A."/>
            <person name="Chaal B.K."/>
            <person name="Chiovitti A."/>
            <person name="Davis A.K."/>
            <person name="Demarest M.S."/>
            <person name="Detter J.C."/>
            <person name="Glavina T."/>
            <person name="Goodstein D."/>
            <person name="Hadi M.Z."/>
            <person name="Hellsten U."/>
            <person name="Hildebrand M."/>
            <person name="Jenkins B.D."/>
            <person name="Jurka J."/>
            <person name="Kapitonov V.V."/>
            <person name="Kroger N."/>
            <person name="Lau W.W."/>
            <person name="Lane T.W."/>
            <person name="Larimer F.W."/>
            <person name="Lippmeier J.C."/>
            <person name="Lucas S."/>
            <person name="Medina M."/>
            <person name="Montsant A."/>
            <person name="Obornik M."/>
            <person name="Parker M.S."/>
            <person name="Palenik B."/>
            <person name="Pazour G.J."/>
            <person name="Richardson P.M."/>
            <person name="Rynearson T.A."/>
            <person name="Saito M.A."/>
            <person name="Schwartz D.C."/>
            <person name="Thamatrakoln K."/>
            <person name="Valentin K."/>
            <person name="Vardi A."/>
            <person name="Wilkerson F.P."/>
            <person name="Rokhsar D.S."/>
        </authorList>
    </citation>
    <scope>NUCLEOTIDE SEQUENCE [LARGE SCALE GENOMIC DNA]</scope>
    <source>
        <strain evidence="6 7">CCMP1335</strain>
    </source>
</reference>